<evidence type="ECO:0000313" key="3">
    <source>
        <dbReference type="EMBL" id="MBU5593281.1"/>
    </source>
</evidence>
<reference evidence="3 4" key="1">
    <citation type="submission" date="2021-06" db="EMBL/GenBank/DDBJ databases">
        <authorList>
            <person name="Sun Q."/>
            <person name="Li D."/>
        </authorList>
    </citation>
    <scope>NUCLEOTIDE SEQUENCE [LARGE SCALE GENOMIC DNA]</scope>
    <source>
        <strain evidence="3 4">MSJ-4</strain>
    </source>
</reference>
<feature type="region of interest" description="Disordered" evidence="1">
    <location>
        <begin position="26"/>
        <end position="61"/>
    </location>
</feature>
<keyword evidence="2" id="KW-0732">Signal</keyword>
<comment type="caution">
    <text evidence="3">The sequence shown here is derived from an EMBL/GenBank/DDBJ whole genome shotgun (WGS) entry which is preliminary data.</text>
</comment>
<feature type="compositionally biased region" description="Basic and acidic residues" evidence="1">
    <location>
        <begin position="27"/>
        <end position="61"/>
    </location>
</feature>
<name>A0ABS6F429_9CLOT</name>
<evidence type="ECO:0000256" key="1">
    <source>
        <dbReference type="SAM" id="MobiDB-lite"/>
    </source>
</evidence>
<dbReference type="RefSeq" id="WP_216457951.1">
    <property type="nucleotide sequence ID" value="NZ_JAHLQL010000008.1"/>
</dbReference>
<proteinExistence type="predicted"/>
<evidence type="ECO:0008006" key="5">
    <source>
        <dbReference type="Google" id="ProtNLM"/>
    </source>
</evidence>
<gene>
    <name evidence="3" type="ORF">KQI89_16145</name>
</gene>
<accession>A0ABS6F429</accession>
<keyword evidence="4" id="KW-1185">Reference proteome</keyword>
<sequence>MKKIRYFVLPLFMSLTLLAGCTPKQDAQVKVEGDKPNQETKQENDTKKPEENKEKPQEEKVDPAVLNRFDKYFYKGKDEMVYIGMAEYGYRAKYEKEVTDNPKEKTVVYKGSMSDGVGETKGPREFIASYIIDKDKVVEKIENKDYLKDRKTTLNSIIENFIVVKGEVKVGNKWEQSFKQKDKEFKAVTEIKAVEKKGDKTQFVTETTVANMEGYKDNTYIEKRTYREGLGLIDFENTPKIVNGVEPIDPMVGYGLNYIMDKDGNKDIIER</sequence>
<dbReference type="PROSITE" id="PS51257">
    <property type="entry name" value="PROKAR_LIPOPROTEIN"/>
    <property type="match status" value="1"/>
</dbReference>
<protein>
    <recommendedName>
        <fullName evidence="5">Lipoprotein</fullName>
    </recommendedName>
</protein>
<evidence type="ECO:0000256" key="2">
    <source>
        <dbReference type="SAM" id="SignalP"/>
    </source>
</evidence>
<dbReference type="EMBL" id="JAHLQL010000008">
    <property type="protein sequence ID" value="MBU5593281.1"/>
    <property type="molecule type" value="Genomic_DNA"/>
</dbReference>
<evidence type="ECO:0000313" key="4">
    <source>
        <dbReference type="Proteomes" id="UP000736583"/>
    </source>
</evidence>
<organism evidence="3 4">
    <name type="scientific">Clostridium simiarum</name>
    <dbReference type="NCBI Taxonomy" id="2841506"/>
    <lineage>
        <taxon>Bacteria</taxon>
        <taxon>Bacillati</taxon>
        <taxon>Bacillota</taxon>
        <taxon>Clostridia</taxon>
        <taxon>Eubacteriales</taxon>
        <taxon>Clostridiaceae</taxon>
        <taxon>Clostridium</taxon>
    </lineage>
</organism>
<feature type="signal peptide" evidence="2">
    <location>
        <begin position="1"/>
        <end position="19"/>
    </location>
</feature>
<dbReference type="Proteomes" id="UP000736583">
    <property type="component" value="Unassembled WGS sequence"/>
</dbReference>
<feature type="chain" id="PRO_5046151395" description="Lipoprotein" evidence="2">
    <location>
        <begin position="20"/>
        <end position="271"/>
    </location>
</feature>